<reference evidence="2" key="2">
    <citation type="journal article" date="2023" name="Int. J. Mol. Sci.">
        <title>De Novo Assembly and Annotation of 11 Diverse Shrub Willow (Salix) Genomes Reveals Novel Gene Organization in Sex-Linked Regions.</title>
        <authorList>
            <person name="Hyden B."/>
            <person name="Feng K."/>
            <person name="Yates T.B."/>
            <person name="Jawdy S."/>
            <person name="Cereghino C."/>
            <person name="Smart L.B."/>
            <person name="Muchero W."/>
        </authorList>
    </citation>
    <scope>NUCLEOTIDE SEQUENCE</scope>
    <source>
        <tissue evidence="2">Shoot tip</tissue>
    </source>
</reference>
<protein>
    <submittedName>
        <fullName evidence="2">Uncharacterized protein</fullName>
    </submittedName>
</protein>
<name>A0A9Q0WCK4_SALPP</name>
<gene>
    <name evidence="2" type="ORF">OIU79_024564</name>
</gene>
<keyword evidence="3" id="KW-1185">Reference proteome</keyword>
<evidence type="ECO:0000313" key="2">
    <source>
        <dbReference type="EMBL" id="KAJ6764046.1"/>
    </source>
</evidence>
<evidence type="ECO:0000256" key="1">
    <source>
        <dbReference type="SAM" id="MobiDB-lite"/>
    </source>
</evidence>
<dbReference type="EMBL" id="JAPFFK010000005">
    <property type="protein sequence ID" value="KAJ6764046.1"/>
    <property type="molecule type" value="Genomic_DNA"/>
</dbReference>
<feature type="compositionally biased region" description="Basic and acidic residues" evidence="1">
    <location>
        <begin position="17"/>
        <end position="39"/>
    </location>
</feature>
<dbReference type="AlphaFoldDB" id="A0A9Q0WCK4"/>
<organism evidence="2 3">
    <name type="scientific">Salix purpurea</name>
    <name type="common">Purple osier willow</name>
    <dbReference type="NCBI Taxonomy" id="77065"/>
    <lineage>
        <taxon>Eukaryota</taxon>
        <taxon>Viridiplantae</taxon>
        <taxon>Streptophyta</taxon>
        <taxon>Embryophyta</taxon>
        <taxon>Tracheophyta</taxon>
        <taxon>Spermatophyta</taxon>
        <taxon>Magnoliopsida</taxon>
        <taxon>eudicotyledons</taxon>
        <taxon>Gunneridae</taxon>
        <taxon>Pentapetalae</taxon>
        <taxon>rosids</taxon>
        <taxon>fabids</taxon>
        <taxon>Malpighiales</taxon>
        <taxon>Salicaceae</taxon>
        <taxon>Saliceae</taxon>
        <taxon>Salix</taxon>
    </lineage>
</organism>
<comment type="caution">
    <text evidence="2">The sequence shown here is derived from an EMBL/GenBank/DDBJ whole genome shotgun (WGS) entry which is preliminary data.</text>
</comment>
<evidence type="ECO:0000313" key="3">
    <source>
        <dbReference type="Proteomes" id="UP001151532"/>
    </source>
</evidence>
<proteinExistence type="predicted"/>
<feature type="compositionally biased region" description="Polar residues" evidence="1">
    <location>
        <begin position="1"/>
        <end position="12"/>
    </location>
</feature>
<accession>A0A9Q0WCK4</accession>
<sequence length="122" mass="13803">MHESVSSPQANVNKRKEKVEGDRDRMRHDRTSSKRKENLTKLPQMGNMHVTTSTGSGFKGSTSLVQKPMERNREPEPLDEDVLMDEGHVMVANGTKDEEMEGIETSVGVILLEEREVRKDNP</sequence>
<feature type="region of interest" description="Disordered" evidence="1">
    <location>
        <begin position="1"/>
        <end position="79"/>
    </location>
</feature>
<reference evidence="2" key="1">
    <citation type="submission" date="2022-11" db="EMBL/GenBank/DDBJ databases">
        <authorList>
            <person name="Hyden B.L."/>
            <person name="Feng K."/>
            <person name="Yates T."/>
            <person name="Jawdy S."/>
            <person name="Smart L.B."/>
            <person name="Muchero W."/>
        </authorList>
    </citation>
    <scope>NUCLEOTIDE SEQUENCE</scope>
    <source>
        <tissue evidence="2">Shoot tip</tissue>
    </source>
</reference>
<dbReference type="Proteomes" id="UP001151532">
    <property type="component" value="Chromosome 13"/>
</dbReference>
<feature type="compositionally biased region" description="Low complexity" evidence="1">
    <location>
        <begin position="51"/>
        <end position="63"/>
    </location>
</feature>